<evidence type="ECO:0000313" key="10">
    <source>
        <dbReference type="Proteomes" id="UP000185779"/>
    </source>
</evidence>
<evidence type="ECO:0000256" key="7">
    <source>
        <dbReference type="ARBA" id="ARBA00023014"/>
    </source>
</evidence>
<gene>
    <name evidence="9" type="ORF">SBU_000882</name>
</gene>
<evidence type="ECO:0000256" key="1">
    <source>
        <dbReference type="ARBA" id="ARBA00001966"/>
    </source>
</evidence>
<reference evidence="9" key="1">
    <citation type="submission" date="2016-05" db="EMBL/GenBank/DDBJ databases">
        <title>Microbial consortia oxidize butane by reversing methanogenesis.</title>
        <authorList>
            <person name="Laso-Perez R."/>
            <person name="Richter M."/>
            <person name="Wegener G."/>
            <person name="Musat F."/>
        </authorList>
    </citation>
    <scope>NUCLEOTIDE SEQUENCE [LARGE SCALE GENOMIC DNA]</scope>
    <source>
        <strain evidence="9">BOX1</strain>
    </source>
</reference>
<dbReference type="GO" id="GO:0051539">
    <property type="term" value="F:4 iron, 4 sulfur cluster binding"/>
    <property type="evidence" value="ECO:0007669"/>
    <property type="project" value="UniProtKB-KW"/>
</dbReference>
<dbReference type="PROSITE" id="PS00692">
    <property type="entry name" value="NIFH_FRXC_2"/>
    <property type="match status" value="1"/>
</dbReference>
<organism evidence="9 10">
    <name type="scientific">Candidatus Syntropharchaeum butanivorans</name>
    <dbReference type="NCBI Taxonomy" id="1839936"/>
    <lineage>
        <taxon>Archaea</taxon>
        <taxon>Methanobacteriati</taxon>
        <taxon>Methanobacteriota</taxon>
        <taxon>Stenosarchaea group</taxon>
        <taxon>Methanomicrobia</taxon>
        <taxon>Methanosarcinales</taxon>
        <taxon>ANME-2 cluster</taxon>
        <taxon>Candidatus Syntropharchaeum</taxon>
    </lineage>
</organism>
<evidence type="ECO:0000313" key="9">
    <source>
        <dbReference type="EMBL" id="OFV66340.1"/>
    </source>
</evidence>
<dbReference type="GO" id="GO:0005524">
    <property type="term" value="F:ATP binding"/>
    <property type="evidence" value="ECO:0007669"/>
    <property type="project" value="UniProtKB-KW"/>
</dbReference>
<dbReference type="Gene3D" id="3.40.50.300">
    <property type="entry name" value="P-loop containing nucleotide triphosphate hydrolases"/>
    <property type="match status" value="1"/>
</dbReference>
<dbReference type="PATRIC" id="fig|1839936.3.peg.890"/>
<proteinExistence type="inferred from homology"/>
<dbReference type="CDD" id="cd02040">
    <property type="entry name" value="NifH"/>
    <property type="match status" value="1"/>
</dbReference>
<keyword evidence="7 8" id="KW-0411">Iron-sulfur</keyword>
<keyword evidence="5 8" id="KW-0067">ATP-binding</keyword>
<protein>
    <submittedName>
        <fullName evidence="9">Nitrogenase iron protein</fullName>
    </submittedName>
</protein>
<dbReference type="PANTHER" id="PTHR42864">
    <property type="entry name" value="LIGHT-INDEPENDENT PROTOCHLOROPHYLLIDE REDUCTASE IRON-SULFUR ATP-BINDING PROTEIN"/>
    <property type="match status" value="1"/>
</dbReference>
<keyword evidence="10" id="KW-1185">Reference proteome</keyword>
<evidence type="ECO:0000256" key="3">
    <source>
        <dbReference type="ARBA" id="ARBA00022723"/>
    </source>
</evidence>
<evidence type="ECO:0000256" key="8">
    <source>
        <dbReference type="RuleBase" id="RU003688"/>
    </source>
</evidence>
<dbReference type="Pfam" id="PF00142">
    <property type="entry name" value="Fer4_NifH"/>
    <property type="match status" value="1"/>
</dbReference>
<evidence type="ECO:0000256" key="2">
    <source>
        <dbReference type="ARBA" id="ARBA00005504"/>
    </source>
</evidence>
<evidence type="ECO:0000256" key="4">
    <source>
        <dbReference type="ARBA" id="ARBA00022741"/>
    </source>
</evidence>
<dbReference type="STRING" id="1839936.SBU_000882"/>
<comment type="similarity">
    <text evidence="2 8">Belongs to the NifH/BchL/ChlL family.</text>
</comment>
<dbReference type="GO" id="GO:0046872">
    <property type="term" value="F:metal ion binding"/>
    <property type="evidence" value="ECO:0007669"/>
    <property type="project" value="UniProtKB-KW"/>
</dbReference>
<dbReference type="InterPro" id="IPR027417">
    <property type="entry name" value="P-loop_NTPase"/>
</dbReference>
<dbReference type="Proteomes" id="UP000185779">
    <property type="component" value="Unassembled WGS sequence"/>
</dbReference>
<sequence length="293" mass="31631">MRKPRQIAFYGKGGIGKSTIASNLAAAWAEAGLKVLMIGCDPKADCTRNLRGDVEVATVLDLLREKEGTKMELTETAGGKTIQLDEIVYHGYQGVLCVEAGGPEPAVGCAGRGIIVAVNLLKRLGVYDEELDIIIYDVLGDVVCGGFGLPLRQGLADLVFIVTSADYLAIYAANNICRGIERYAGRDGAMLGGIIYNVRGAIDDIGLVREFARNVGSEVVGAIPSDPLITEGELYGRTVIEHGPDSLIAARFRDLATSILEDREGVIPRPLSKDDLRDLARRIRNKIREQGRY</sequence>
<dbReference type="AlphaFoldDB" id="A0A1F2P515"/>
<dbReference type="PANTHER" id="PTHR42864:SF2">
    <property type="entry name" value="LIGHT-INDEPENDENT PROTOCHLOROPHYLLIDE REDUCTASE IRON-SULFUR ATP-BINDING PROTEIN"/>
    <property type="match status" value="1"/>
</dbReference>
<dbReference type="EMBL" id="LYOR01000003">
    <property type="protein sequence ID" value="OFV66340.1"/>
    <property type="molecule type" value="Genomic_DNA"/>
</dbReference>
<dbReference type="PROSITE" id="PS00746">
    <property type="entry name" value="NIFH_FRXC_1"/>
    <property type="match status" value="1"/>
</dbReference>
<keyword evidence="8" id="KW-0560">Oxidoreductase</keyword>
<keyword evidence="4 8" id="KW-0547">Nucleotide-binding</keyword>
<comment type="caution">
    <text evidence="9">The sequence shown here is derived from an EMBL/GenBank/DDBJ whole genome shotgun (WGS) entry which is preliminary data.</text>
</comment>
<dbReference type="NCBIfam" id="NF009701">
    <property type="entry name" value="PRK13230.1"/>
    <property type="match status" value="1"/>
</dbReference>
<comment type="cofactor">
    <cofactor evidence="1">
        <name>[4Fe-4S] cluster</name>
        <dbReference type="ChEBI" id="CHEBI:49883"/>
    </cofactor>
</comment>
<dbReference type="InterPro" id="IPR000392">
    <property type="entry name" value="NifH/frxC"/>
</dbReference>
<evidence type="ECO:0000256" key="6">
    <source>
        <dbReference type="ARBA" id="ARBA00023004"/>
    </source>
</evidence>
<keyword evidence="8" id="KW-0004">4Fe-4S</keyword>
<dbReference type="PIRSF" id="PIRSF000363">
    <property type="entry name" value="Nitrogenase_iron"/>
    <property type="match status" value="1"/>
</dbReference>
<accession>A0A1F2P515</accession>
<evidence type="ECO:0000256" key="5">
    <source>
        <dbReference type="ARBA" id="ARBA00022840"/>
    </source>
</evidence>
<keyword evidence="3 8" id="KW-0479">Metal-binding</keyword>
<dbReference type="PROSITE" id="PS51026">
    <property type="entry name" value="NIFH_FRXC_3"/>
    <property type="match status" value="1"/>
</dbReference>
<dbReference type="GO" id="GO:0016491">
    <property type="term" value="F:oxidoreductase activity"/>
    <property type="evidence" value="ECO:0007669"/>
    <property type="project" value="UniProtKB-KW"/>
</dbReference>
<keyword evidence="6 8" id="KW-0408">Iron</keyword>
<dbReference type="SUPFAM" id="SSF52540">
    <property type="entry name" value="P-loop containing nucleoside triphosphate hydrolases"/>
    <property type="match status" value="1"/>
</dbReference>
<dbReference type="PRINTS" id="PR00091">
    <property type="entry name" value="NITROGNASEII"/>
</dbReference>
<dbReference type="InterPro" id="IPR030655">
    <property type="entry name" value="NifH/chlL_CS"/>
</dbReference>
<name>A0A1F2P515_9EURY</name>